<dbReference type="AlphaFoldDB" id="A0A2V2N112"/>
<keyword evidence="4" id="KW-0472">Membrane</keyword>
<protein>
    <submittedName>
        <fullName evidence="5">Uncharacterized protein</fullName>
    </submittedName>
</protein>
<keyword evidence="4" id="KW-1133">Transmembrane helix</keyword>
<evidence type="ECO:0000256" key="2">
    <source>
        <dbReference type="ARBA" id="ARBA00022803"/>
    </source>
</evidence>
<accession>A0A2V2N112</accession>
<organism evidence="5 6">
    <name type="scientific">Methanospirillum lacunae</name>
    <dbReference type="NCBI Taxonomy" id="668570"/>
    <lineage>
        <taxon>Archaea</taxon>
        <taxon>Methanobacteriati</taxon>
        <taxon>Methanobacteriota</taxon>
        <taxon>Stenosarchaea group</taxon>
        <taxon>Methanomicrobia</taxon>
        <taxon>Methanomicrobiales</taxon>
        <taxon>Methanospirillaceae</taxon>
        <taxon>Methanospirillum</taxon>
    </lineage>
</organism>
<keyword evidence="4" id="KW-0812">Transmembrane</keyword>
<evidence type="ECO:0000256" key="4">
    <source>
        <dbReference type="SAM" id="Phobius"/>
    </source>
</evidence>
<reference evidence="5 6" key="1">
    <citation type="submission" date="2018-05" db="EMBL/GenBank/DDBJ databases">
        <title>Draft genome of Methanospirillum lacunae Ki8-1.</title>
        <authorList>
            <person name="Dueholm M.S."/>
            <person name="Nielsen P.H."/>
            <person name="Bakmann L.F."/>
            <person name="Otzen D.E."/>
        </authorList>
    </citation>
    <scope>NUCLEOTIDE SEQUENCE [LARGE SCALE GENOMIC DNA]</scope>
    <source>
        <strain evidence="5 6">Ki8-1</strain>
    </source>
</reference>
<dbReference type="InterPro" id="IPR019734">
    <property type="entry name" value="TPR_rpt"/>
</dbReference>
<dbReference type="GeneID" id="97549183"/>
<comment type="caution">
    <text evidence="5">The sequence shown here is derived from an EMBL/GenBank/DDBJ whole genome shotgun (WGS) entry which is preliminary data.</text>
</comment>
<dbReference type="OrthoDB" id="115601at2157"/>
<proteinExistence type="predicted"/>
<dbReference type="PROSITE" id="PS50005">
    <property type="entry name" value="TPR"/>
    <property type="match status" value="1"/>
</dbReference>
<feature type="transmembrane region" description="Helical" evidence="4">
    <location>
        <begin position="30"/>
        <end position="49"/>
    </location>
</feature>
<dbReference type="SUPFAM" id="SSF48452">
    <property type="entry name" value="TPR-like"/>
    <property type="match status" value="1"/>
</dbReference>
<gene>
    <name evidence="5" type="ORF">DK846_01395</name>
</gene>
<evidence type="ECO:0000256" key="1">
    <source>
        <dbReference type="ARBA" id="ARBA00022737"/>
    </source>
</evidence>
<feature type="repeat" description="TPR" evidence="3">
    <location>
        <begin position="141"/>
        <end position="174"/>
    </location>
</feature>
<dbReference type="Pfam" id="PF00515">
    <property type="entry name" value="TPR_1"/>
    <property type="match status" value="1"/>
</dbReference>
<keyword evidence="2 3" id="KW-0802">TPR repeat</keyword>
<dbReference type="Proteomes" id="UP000245657">
    <property type="component" value="Unassembled WGS sequence"/>
</dbReference>
<evidence type="ECO:0000256" key="3">
    <source>
        <dbReference type="PROSITE-ProRule" id="PRU00339"/>
    </source>
</evidence>
<dbReference type="Gene3D" id="1.25.40.10">
    <property type="entry name" value="Tetratricopeptide repeat domain"/>
    <property type="match status" value="1"/>
</dbReference>
<feature type="transmembrane region" description="Helical" evidence="4">
    <location>
        <begin position="61"/>
        <end position="94"/>
    </location>
</feature>
<dbReference type="InterPro" id="IPR051685">
    <property type="entry name" value="Ycf3/AcsC/BcsC/TPR_MFPF"/>
</dbReference>
<dbReference type="PANTHER" id="PTHR44943:SF4">
    <property type="entry name" value="TPR REPEAT-CONTAINING PROTEIN MJ0798"/>
    <property type="match status" value="1"/>
</dbReference>
<dbReference type="InterPro" id="IPR011990">
    <property type="entry name" value="TPR-like_helical_dom_sf"/>
</dbReference>
<dbReference type="SMART" id="SM00028">
    <property type="entry name" value="TPR"/>
    <property type="match status" value="2"/>
</dbReference>
<evidence type="ECO:0000313" key="5">
    <source>
        <dbReference type="EMBL" id="PWR73852.1"/>
    </source>
</evidence>
<dbReference type="EMBL" id="QGMY01000002">
    <property type="protein sequence ID" value="PWR73852.1"/>
    <property type="molecule type" value="Genomic_DNA"/>
</dbReference>
<keyword evidence="6" id="KW-1185">Reference proteome</keyword>
<sequence>MEFENINFIGSIFLFIAVFAQGTQSSLGHSNYFILAIVCLLLLSLYNGYYFRGTRSYQMALISLCFFLISVSLIIILQNIGAIIFIIWMIFTVWLGYEANRTPINTSNKYYIKGMESYKSKEYEVAIYRFNLALKHCPNNHDAYYGKGISLFKLNKINEAIEAFDAIIKFNPNYSKAYLGKAAALKKNNKLEEAKIEYKKYKSTSKK</sequence>
<keyword evidence="1" id="KW-0677">Repeat</keyword>
<evidence type="ECO:0000313" key="6">
    <source>
        <dbReference type="Proteomes" id="UP000245657"/>
    </source>
</evidence>
<dbReference type="PANTHER" id="PTHR44943">
    <property type="entry name" value="CELLULOSE SYNTHASE OPERON PROTEIN C"/>
    <property type="match status" value="1"/>
</dbReference>
<dbReference type="RefSeq" id="WP_109967132.1">
    <property type="nucleotide sequence ID" value="NZ_CP176093.1"/>
</dbReference>
<name>A0A2V2N112_9EURY</name>